<sequence>MRLLALDTSTEYLSLALHLDSRVLTRELHAGQTHSQRILPLLRELLDEAGLAMTDLDGIAFGAGPGSFTGLRIGCGVAQGLAFGAGLPVVGVCTLLALAQASDADQVIACLDARMGEVYHAVYRRQGDAWHEAIAPGLYKPEGVPAVEGAGWVGIGSGWASYADALRAAYSEQVASTQPDRYPRAQEIVALALPVFAAGEGRPAAEAAPLYIRNKVALKTSERAKMAGLK</sequence>
<evidence type="ECO:0000256" key="4">
    <source>
        <dbReference type="ARBA" id="ARBA00022490"/>
    </source>
</evidence>
<name>C6X9Y7_METGS</name>
<dbReference type="Proteomes" id="UP000002743">
    <property type="component" value="Chromosome"/>
</dbReference>
<dbReference type="eggNOG" id="COG1214">
    <property type="taxonomic scope" value="Bacteria"/>
</dbReference>
<dbReference type="Gene3D" id="3.30.420.40">
    <property type="match status" value="2"/>
</dbReference>
<dbReference type="FunFam" id="3.30.420.40:FF:000097">
    <property type="entry name" value="tRNA threonylcarbamoyladenosine biosynthesis protein TsaB"/>
    <property type="match status" value="1"/>
</dbReference>
<feature type="domain" description="Gcp-like" evidence="7">
    <location>
        <begin position="30"/>
        <end position="144"/>
    </location>
</feature>
<evidence type="ECO:0000313" key="9">
    <source>
        <dbReference type="Proteomes" id="UP000002743"/>
    </source>
</evidence>
<dbReference type="PANTHER" id="PTHR11735">
    <property type="entry name" value="TRNA N6-ADENOSINE THREONYLCARBAMOYLTRANSFERASE"/>
    <property type="match status" value="1"/>
</dbReference>
<comment type="similarity">
    <text evidence="2">Belongs to the KAE1 / TsaD family. TsaB subfamily.</text>
</comment>
<evidence type="ECO:0000313" key="8">
    <source>
        <dbReference type="EMBL" id="ACT51528.1"/>
    </source>
</evidence>
<dbReference type="RefSeq" id="WP_015830834.1">
    <property type="nucleotide sequence ID" value="NC_012969.1"/>
</dbReference>
<dbReference type="InterPro" id="IPR022496">
    <property type="entry name" value="T6A_TsaB"/>
</dbReference>
<dbReference type="InterPro" id="IPR000905">
    <property type="entry name" value="Gcp-like_dom"/>
</dbReference>
<dbReference type="GO" id="GO:0005829">
    <property type="term" value="C:cytosol"/>
    <property type="evidence" value="ECO:0007669"/>
    <property type="project" value="TreeGrafter"/>
</dbReference>
<dbReference type="EMBL" id="CP001674">
    <property type="protein sequence ID" value="ACT51528.1"/>
    <property type="molecule type" value="Genomic_DNA"/>
</dbReference>
<keyword evidence="5" id="KW-0819">tRNA processing</keyword>
<keyword evidence="4" id="KW-0963">Cytoplasm</keyword>
<dbReference type="GO" id="GO:0008233">
    <property type="term" value="F:peptidase activity"/>
    <property type="evidence" value="ECO:0007669"/>
    <property type="project" value="UniProtKB-KW"/>
</dbReference>
<evidence type="ECO:0000256" key="1">
    <source>
        <dbReference type="ARBA" id="ARBA00004496"/>
    </source>
</evidence>
<comment type="subcellular location">
    <subcellularLocation>
        <location evidence="1">Cytoplasm</location>
    </subcellularLocation>
</comment>
<dbReference type="OrthoDB" id="9809995at2"/>
<proteinExistence type="inferred from homology"/>
<dbReference type="NCBIfam" id="TIGR03725">
    <property type="entry name" value="T6A_YeaZ"/>
    <property type="match status" value="1"/>
</dbReference>
<dbReference type="HOGENOM" id="CLU_064886_2_0_4"/>
<keyword evidence="8" id="KW-0378">Hydrolase</keyword>
<reference evidence="9" key="1">
    <citation type="submission" date="2009-07" db="EMBL/GenBank/DDBJ databases">
        <title>Complete sequence of chromosome of Methylovorus sp. SIP3-4.</title>
        <authorList>
            <person name="Lucas S."/>
            <person name="Copeland A."/>
            <person name="Lapidus A."/>
            <person name="Glavina del Rio T."/>
            <person name="Tice H."/>
            <person name="Bruce D."/>
            <person name="Goodwin L."/>
            <person name="Pitluck S."/>
            <person name="Clum A."/>
            <person name="Larimer F."/>
            <person name="Land M."/>
            <person name="Hauser L."/>
            <person name="Kyrpides N."/>
            <person name="Mikhailova N."/>
            <person name="Kayluzhnaya M."/>
            <person name="Chistoserdova L."/>
        </authorList>
    </citation>
    <scope>NUCLEOTIDE SEQUENCE [LARGE SCALE GENOMIC DNA]</scope>
    <source>
        <strain evidence="9">SIP3-4</strain>
    </source>
</reference>
<dbReference type="SUPFAM" id="SSF53067">
    <property type="entry name" value="Actin-like ATPase domain"/>
    <property type="match status" value="2"/>
</dbReference>
<organism evidence="8 9">
    <name type="scientific">Methylovorus glucosotrophus (strain SIP3-4)</name>
    <dbReference type="NCBI Taxonomy" id="582744"/>
    <lineage>
        <taxon>Bacteria</taxon>
        <taxon>Pseudomonadati</taxon>
        <taxon>Pseudomonadota</taxon>
        <taxon>Betaproteobacteria</taxon>
        <taxon>Nitrosomonadales</taxon>
        <taxon>Methylophilaceae</taxon>
        <taxon>Methylovorus</taxon>
    </lineage>
</organism>
<dbReference type="GO" id="GO:0006508">
    <property type="term" value="P:proteolysis"/>
    <property type="evidence" value="ECO:0007669"/>
    <property type="project" value="UniProtKB-KW"/>
</dbReference>
<dbReference type="AlphaFoldDB" id="C6X9Y7"/>
<evidence type="ECO:0000256" key="6">
    <source>
        <dbReference type="ARBA" id="ARBA00032446"/>
    </source>
</evidence>
<dbReference type="InterPro" id="IPR043129">
    <property type="entry name" value="ATPase_NBD"/>
</dbReference>
<dbReference type="STRING" id="582744.Msip34_2286"/>
<accession>C6X9Y7</accession>
<keyword evidence="9" id="KW-1185">Reference proteome</keyword>
<dbReference type="GO" id="GO:0002949">
    <property type="term" value="P:tRNA threonylcarbamoyladenosine modification"/>
    <property type="evidence" value="ECO:0007669"/>
    <property type="project" value="InterPro"/>
</dbReference>
<reference evidence="8 9" key="2">
    <citation type="journal article" date="2011" name="J. Bacteriol.">
        <title>Genomes of three methylotrophs from a single niche uncover genetic and metabolic divergence of Methylophilaceae.</title>
        <authorList>
            <person name="Lapidus A."/>
            <person name="Clum A."/>
            <person name="Labutti K."/>
            <person name="Kaluzhnaya M.G."/>
            <person name="Lim S."/>
            <person name="Beck D.A."/>
            <person name="Glavina Del Rio T."/>
            <person name="Nolan M."/>
            <person name="Mavromatis K."/>
            <person name="Huntemann M."/>
            <person name="Lucas S."/>
            <person name="Lidstrom M.E."/>
            <person name="Ivanova N."/>
            <person name="Chistoserdova L."/>
        </authorList>
    </citation>
    <scope>NUCLEOTIDE SEQUENCE [LARGE SCALE GENOMIC DNA]</scope>
    <source>
        <strain evidence="8 9">SIP3-4</strain>
    </source>
</reference>
<gene>
    <name evidence="8" type="ordered locus">Msip34_2286</name>
</gene>
<dbReference type="Pfam" id="PF00814">
    <property type="entry name" value="TsaD"/>
    <property type="match status" value="1"/>
</dbReference>
<dbReference type="CDD" id="cd24032">
    <property type="entry name" value="ASKHA_NBD_TsaB"/>
    <property type="match status" value="1"/>
</dbReference>
<dbReference type="KEGG" id="mei:Msip34_2286"/>
<dbReference type="PANTHER" id="PTHR11735:SF11">
    <property type="entry name" value="TRNA THREONYLCARBAMOYLADENOSINE BIOSYNTHESIS PROTEIN TSAB"/>
    <property type="match status" value="1"/>
</dbReference>
<protein>
    <recommendedName>
        <fullName evidence="3">tRNA threonylcarbamoyladenosine biosynthesis protein TsaB</fullName>
    </recommendedName>
    <alternativeName>
        <fullName evidence="6">t(6)A37 threonylcarbamoyladenosine biosynthesis protein TsaB</fullName>
    </alternativeName>
</protein>
<keyword evidence="8" id="KW-0645">Protease</keyword>
<evidence type="ECO:0000256" key="3">
    <source>
        <dbReference type="ARBA" id="ARBA00019012"/>
    </source>
</evidence>
<evidence type="ECO:0000256" key="2">
    <source>
        <dbReference type="ARBA" id="ARBA00010493"/>
    </source>
</evidence>
<evidence type="ECO:0000256" key="5">
    <source>
        <dbReference type="ARBA" id="ARBA00022694"/>
    </source>
</evidence>
<evidence type="ECO:0000259" key="7">
    <source>
        <dbReference type="Pfam" id="PF00814"/>
    </source>
</evidence>